<evidence type="ECO:0000313" key="1">
    <source>
        <dbReference type="EMBL" id="OAY81628.1"/>
    </source>
</evidence>
<dbReference type="AlphaFoldDB" id="A0A199VXB9"/>
<dbReference type="EMBL" id="LSRQ01000633">
    <property type="protein sequence ID" value="OAY81628.1"/>
    <property type="molecule type" value="Genomic_DNA"/>
</dbReference>
<proteinExistence type="predicted"/>
<protein>
    <submittedName>
        <fullName evidence="1">Uncharacterized protein</fullName>
    </submittedName>
</protein>
<dbReference type="Proteomes" id="UP000092600">
    <property type="component" value="Unassembled WGS sequence"/>
</dbReference>
<comment type="caution">
    <text evidence="1">The sequence shown here is derived from an EMBL/GenBank/DDBJ whole genome shotgun (WGS) entry which is preliminary data.</text>
</comment>
<organism evidence="1 2">
    <name type="scientific">Ananas comosus</name>
    <name type="common">Pineapple</name>
    <name type="synonym">Ananas ananas</name>
    <dbReference type="NCBI Taxonomy" id="4615"/>
    <lineage>
        <taxon>Eukaryota</taxon>
        <taxon>Viridiplantae</taxon>
        <taxon>Streptophyta</taxon>
        <taxon>Embryophyta</taxon>
        <taxon>Tracheophyta</taxon>
        <taxon>Spermatophyta</taxon>
        <taxon>Magnoliopsida</taxon>
        <taxon>Liliopsida</taxon>
        <taxon>Poales</taxon>
        <taxon>Bromeliaceae</taxon>
        <taxon>Bromelioideae</taxon>
        <taxon>Ananas</taxon>
    </lineage>
</organism>
<sequence>MITNAKETPTPRITTTGTPASMSFVIGGGLFAGAEAGDKGILCTLTCAEELSQRLTTELSFPVVDLPEIVRRRAAALFTLRANAVIAAHRRIRAVVRVHFEQVLHHPPPGGAPVVEPQVPVGLESHVLSRLRRG</sequence>
<evidence type="ECO:0000313" key="2">
    <source>
        <dbReference type="Proteomes" id="UP000092600"/>
    </source>
</evidence>
<reference evidence="1 2" key="1">
    <citation type="journal article" date="2016" name="DNA Res.">
        <title>The draft genome of MD-2 pineapple using hybrid error correction of long reads.</title>
        <authorList>
            <person name="Redwan R.M."/>
            <person name="Saidin A."/>
            <person name="Kumar S.V."/>
        </authorList>
    </citation>
    <scope>NUCLEOTIDE SEQUENCE [LARGE SCALE GENOMIC DNA]</scope>
    <source>
        <strain evidence="2">cv. MD2</strain>
        <tissue evidence="1">Leaf</tissue>
    </source>
</reference>
<gene>
    <name evidence="1" type="ORF">ACMD2_17473</name>
</gene>
<accession>A0A199VXB9</accession>
<name>A0A199VXB9_ANACO</name>